<feature type="region of interest" description="Disordered" evidence="1">
    <location>
        <begin position="43"/>
        <end position="62"/>
    </location>
</feature>
<gene>
    <name evidence="2" type="ORF">K490DRAFT_69604</name>
</gene>
<dbReference type="EMBL" id="ML978766">
    <property type="protein sequence ID" value="KAF2083652.1"/>
    <property type="molecule type" value="Genomic_DNA"/>
</dbReference>
<accession>A0A9P4HN73</accession>
<proteinExistence type="predicted"/>
<dbReference type="AlphaFoldDB" id="A0A9P4HN73"/>
<comment type="caution">
    <text evidence="2">The sequence shown here is derived from an EMBL/GenBank/DDBJ whole genome shotgun (WGS) entry which is preliminary data.</text>
</comment>
<sequence length="494" mass="55584">MLQDGVPDTSEKCTIVQAPSIITASRSPYPLFDRLTAQEKQVATDYSAARDHRNRRDQRDDSELESIQTQLGLINTQKSYWIRAFYNAIIDMTGFRDKPSTPGFKKLFNDKETFYNVQDILAGASRTWEVFFDGATYGWLRPKFMTKGVQQRIGKKPVGDWFTRLNEICLALKTEKKTCVEVIEDNLTQIRSLVFCPGVYVAVKQSYRRCNDSRQAAIAASKKEIEKKDDEKVRKRKRDGEFWDSSARVEELHCQKRSRNHGLESPYQRSIATPPRPDTHAPADDQLIPPVSTAPLWEQQTVRPRIGYGQEDSSSLVAIPRKRSIGDRTTYASGPRERTSRHFRRLSPHLSTVNGVKSFGQAPSASTSPRIQSSISPYDSCDRTFQGEMDTNDTFVDINGDRAVPDGPDNTATHGPTIEESHPPVDFLWDGWETPWANQSSFEPPGPTYQSYAGDESVLNALQTHGFGYPNDGASTDDVFGFGYGQEGNNTQPS</sequence>
<name>A0A9P4HN73_9PEZI</name>
<feature type="region of interest" description="Disordered" evidence="1">
    <location>
        <begin position="354"/>
        <end position="377"/>
    </location>
</feature>
<evidence type="ECO:0000313" key="3">
    <source>
        <dbReference type="Proteomes" id="UP000799776"/>
    </source>
</evidence>
<evidence type="ECO:0000256" key="1">
    <source>
        <dbReference type="SAM" id="MobiDB-lite"/>
    </source>
</evidence>
<reference evidence="2" key="1">
    <citation type="journal article" date="2020" name="Stud. Mycol.">
        <title>101 Dothideomycetes genomes: a test case for predicting lifestyles and emergence of pathogens.</title>
        <authorList>
            <person name="Haridas S."/>
            <person name="Albert R."/>
            <person name="Binder M."/>
            <person name="Bloem J."/>
            <person name="Labutti K."/>
            <person name="Salamov A."/>
            <person name="Andreopoulos B."/>
            <person name="Baker S."/>
            <person name="Barry K."/>
            <person name="Bills G."/>
            <person name="Bluhm B."/>
            <person name="Cannon C."/>
            <person name="Castanera R."/>
            <person name="Culley D."/>
            <person name="Daum C."/>
            <person name="Ezra D."/>
            <person name="Gonzalez J."/>
            <person name="Henrissat B."/>
            <person name="Kuo A."/>
            <person name="Liang C."/>
            <person name="Lipzen A."/>
            <person name="Lutzoni F."/>
            <person name="Magnuson J."/>
            <person name="Mondo S."/>
            <person name="Nolan M."/>
            <person name="Ohm R."/>
            <person name="Pangilinan J."/>
            <person name="Park H.-J."/>
            <person name="Ramirez L."/>
            <person name="Alfaro M."/>
            <person name="Sun H."/>
            <person name="Tritt A."/>
            <person name="Yoshinaga Y."/>
            <person name="Zwiers L.-H."/>
            <person name="Turgeon B."/>
            <person name="Goodwin S."/>
            <person name="Spatafora J."/>
            <person name="Crous P."/>
            <person name="Grigoriev I."/>
        </authorList>
    </citation>
    <scope>NUCLEOTIDE SEQUENCE</scope>
    <source>
        <strain evidence="2">CBS 121410</strain>
    </source>
</reference>
<evidence type="ECO:0000313" key="2">
    <source>
        <dbReference type="EMBL" id="KAF2083652.1"/>
    </source>
</evidence>
<organism evidence="2 3">
    <name type="scientific">Saccharata proteae CBS 121410</name>
    <dbReference type="NCBI Taxonomy" id="1314787"/>
    <lineage>
        <taxon>Eukaryota</taxon>
        <taxon>Fungi</taxon>
        <taxon>Dikarya</taxon>
        <taxon>Ascomycota</taxon>
        <taxon>Pezizomycotina</taxon>
        <taxon>Dothideomycetes</taxon>
        <taxon>Dothideomycetes incertae sedis</taxon>
        <taxon>Botryosphaeriales</taxon>
        <taxon>Saccharataceae</taxon>
        <taxon>Saccharata</taxon>
    </lineage>
</organism>
<keyword evidence="3" id="KW-1185">Reference proteome</keyword>
<protein>
    <submittedName>
        <fullName evidence="2">Uncharacterized protein</fullName>
    </submittedName>
</protein>
<dbReference type="Proteomes" id="UP000799776">
    <property type="component" value="Unassembled WGS sequence"/>
</dbReference>
<feature type="region of interest" description="Disordered" evidence="1">
    <location>
        <begin position="254"/>
        <end position="288"/>
    </location>
</feature>